<organism evidence="7 8">
    <name type="scientific">Acinetobacter guerrae</name>
    <dbReference type="NCBI Taxonomy" id="1843371"/>
    <lineage>
        <taxon>Bacteria</taxon>
        <taxon>Pseudomonadati</taxon>
        <taxon>Pseudomonadota</taxon>
        <taxon>Gammaproteobacteria</taxon>
        <taxon>Moraxellales</taxon>
        <taxon>Moraxellaceae</taxon>
        <taxon>Acinetobacter</taxon>
    </lineage>
</organism>
<evidence type="ECO:0000313" key="7">
    <source>
        <dbReference type="EMBL" id="RKG32885.1"/>
    </source>
</evidence>
<gene>
    <name evidence="7" type="ORF">D7V21_10410</name>
</gene>
<dbReference type="Gene3D" id="3.30.450.40">
    <property type="match status" value="1"/>
</dbReference>
<proteinExistence type="predicted"/>
<dbReference type="PANTHER" id="PTHR43547:SF2">
    <property type="entry name" value="HYBRID SIGNAL TRANSDUCTION HISTIDINE KINASE C"/>
    <property type="match status" value="1"/>
</dbReference>
<dbReference type="InterPro" id="IPR003018">
    <property type="entry name" value="GAF"/>
</dbReference>
<dbReference type="InterPro" id="IPR036890">
    <property type="entry name" value="HATPase_C_sf"/>
</dbReference>
<dbReference type="SUPFAM" id="SSF55781">
    <property type="entry name" value="GAF domain-like"/>
    <property type="match status" value="1"/>
</dbReference>
<evidence type="ECO:0000256" key="3">
    <source>
        <dbReference type="ARBA" id="ARBA00022553"/>
    </source>
</evidence>
<dbReference type="EC" id="2.7.13.3" evidence="2"/>
<dbReference type="FunFam" id="3.30.565.10:FF:000006">
    <property type="entry name" value="Sensor histidine kinase WalK"/>
    <property type="match status" value="1"/>
</dbReference>
<dbReference type="GO" id="GO:0005886">
    <property type="term" value="C:plasma membrane"/>
    <property type="evidence" value="ECO:0007669"/>
    <property type="project" value="UniProtKB-ARBA"/>
</dbReference>
<keyword evidence="8" id="KW-1185">Reference proteome</keyword>
<evidence type="ECO:0000256" key="2">
    <source>
        <dbReference type="ARBA" id="ARBA00012438"/>
    </source>
</evidence>
<keyword evidence="3" id="KW-0597">Phosphoprotein</keyword>
<dbReference type="Pfam" id="PF02518">
    <property type="entry name" value="HATPase_c"/>
    <property type="match status" value="1"/>
</dbReference>
<keyword evidence="4" id="KW-0808">Transferase</keyword>
<reference evidence="7 8" key="1">
    <citation type="submission" date="2018-09" db="EMBL/GenBank/DDBJ databases">
        <title>The draft genome of Acinetobacter spp. strains.</title>
        <authorList>
            <person name="Qin J."/>
            <person name="Feng Y."/>
            <person name="Zong Z."/>
        </authorList>
    </citation>
    <scope>NUCLEOTIDE SEQUENCE [LARGE SCALE GENOMIC DNA]</scope>
    <source>
        <strain evidence="7 8">WCHAc060096</strain>
    </source>
</reference>
<keyword evidence="5" id="KW-0418">Kinase</keyword>
<dbReference type="InterPro" id="IPR004358">
    <property type="entry name" value="Sig_transdc_His_kin-like_C"/>
</dbReference>
<dbReference type="PROSITE" id="PS50109">
    <property type="entry name" value="HIS_KIN"/>
    <property type="match status" value="1"/>
</dbReference>
<sequence>MIEAKLPENELGRMNALTEYQILDTMAEQFLDDLVLLASKICEAPVSIISLIDENRSWFKSSYGVPRGEVERKYSICSHAILQQDIFIIEDTLLDERFHDNPTVRSDLEIRFYAGAPLKTCDGFNLGTLCILDSKPRQLTSDQCQALAVLAAQVVQQFELRKSNFEIQQKNKELEYLNASKDKFFSIIAHDLRAPFHGILGFSDVLETEIETLDEQGIRDIAGYLRCTAQATFKLLENLLQWAMSEGGAIVYNPQTVNMAELMSDVCEILQAVAQKKSIQIECNIEKDLHCFVDLNMMLSVFQNLISNALKFTPNGGQIYISALMQNGQVEITVRDTGVGMSDESFQNFNQRKQIRSEKGTDGEKGSGLGLLLCLQFIEKNHGNVQVTTQKGEGTVFTIYLPIDQTHIPTMNHELRMIG</sequence>
<dbReference type="SMART" id="SM00065">
    <property type="entry name" value="GAF"/>
    <property type="match status" value="1"/>
</dbReference>
<dbReference type="SUPFAM" id="SSF47384">
    <property type="entry name" value="Homodimeric domain of signal transducing histidine kinase"/>
    <property type="match status" value="1"/>
</dbReference>
<feature type="domain" description="Histidine kinase" evidence="6">
    <location>
        <begin position="187"/>
        <end position="405"/>
    </location>
</feature>
<dbReference type="SMART" id="SM00388">
    <property type="entry name" value="HisKA"/>
    <property type="match status" value="1"/>
</dbReference>
<dbReference type="PANTHER" id="PTHR43547">
    <property type="entry name" value="TWO-COMPONENT HISTIDINE KINASE"/>
    <property type="match status" value="1"/>
</dbReference>
<evidence type="ECO:0000256" key="4">
    <source>
        <dbReference type="ARBA" id="ARBA00022679"/>
    </source>
</evidence>
<dbReference type="CDD" id="cd00082">
    <property type="entry name" value="HisKA"/>
    <property type="match status" value="1"/>
</dbReference>
<dbReference type="Pfam" id="PF01590">
    <property type="entry name" value="GAF"/>
    <property type="match status" value="1"/>
</dbReference>
<dbReference type="PRINTS" id="PR00344">
    <property type="entry name" value="BCTRLSENSOR"/>
</dbReference>
<evidence type="ECO:0000259" key="6">
    <source>
        <dbReference type="PROSITE" id="PS50109"/>
    </source>
</evidence>
<dbReference type="InterPro" id="IPR036097">
    <property type="entry name" value="HisK_dim/P_sf"/>
</dbReference>
<dbReference type="InterPro" id="IPR003661">
    <property type="entry name" value="HisK_dim/P_dom"/>
</dbReference>
<dbReference type="InterPro" id="IPR029016">
    <property type="entry name" value="GAF-like_dom_sf"/>
</dbReference>
<name>A0A3A8EE60_9GAMM</name>
<dbReference type="EMBL" id="RAXU01000012">
    <property type="protein sequence ID" value="RKG32885.1"/>
    <property type="molecule type" value="Genomic_DNA"/>
</dbReference>
<evidence type="ECO:0000313" key="8">
    <source>
        <dbReference type="Proteomes" id="UP000269001"/>
    </source>
</evidence>
<dbReference type="InterPro" id="IPR005467">
    <property type="entry name" value="His_kinase_dom"/>
</dbReference>
<protein>
    <recommendedName>
        <fullName evidence="2">histidine kinase</fullName>
        <ecNumber evidence="2">2.7.13.3</ecNumber>
    </recommendedName>
</protein>
<accession>A0A3A8EE60</accession>
<dbReference type="SMART" id="SM00387">
    <property type="entry name" value="HATPase_c"/>
    <property type="match status" value="1"/>
</dbReference>
<evidence type="ECO:0000256" key="1">
    <source>
        <dbReference type="ARBA" id="ARBA00000085"/>
    </source>
</evidence>
<dbReference type="GO" id="GO:0000155">
    <property type="term" value="F:phosphorelay sensor kinase activity"/>
    <property type="evidence" value="ECO:0007669"/>
    <property type="project" value="InterPro"/>
</dbReference>
<dbReference type="RefSeq" id="WP_120370443.1">
    <property type="nucleotide sequence ID" value="NZ_RAXU01000012.1"/>
</dbReference>
<dbReference type="SUPFAM" id="SSF55874">
    <property type="entry name" value="ATPase domain of HSP90 chaperone/DNA topoisomerase II/histidine kinase"/>
    <property type="match status" value="1"/>
</dbReference>
<comment type="catalytic activity">
    <reaction evidence="1">
        <text>ATP + protein L-histidine = ADP + protein N-phospho-L-histidine.</text>
        <dbReference type="EC" id="2.7.13.3"/>
    </reaction>
</comment>
<dbReference type="AlphaFoldDB" id="A0A3A8EE60"/>
<dbReference type="CDD" id="cd00075">
    <property type="entry name" value="HATPase"/>
    <property type="match status" value="1"/>
</dbReference>
<comment type="caution">
    <text evidence="7">The sequence shown here is derived from an EMBL/GenBank/DDBJ whole genome shotgun (WGS) entry which is preliminary data.</text>
</comment>
<dbReference type="InterPro" id="IPR003594">
    <property type="entry name" value="HATPase_dom"/>
</dbReference>
<dbReference type="Gene3D" id="1.10.287.130">
    <property type="match status" value="1"/>
</dbReference>
<dbReference type="Pfam" id="PF00512">
    <property type="entry name" value="HisKA"/>
    <property type="match status" value="1"/>
</dbReference>
<evidence type="ECO:0000256" key="5">
    <source>
        <dbReference type="ARBA" id="ARBA00022777"/>
    </source>
</evidence>
<dbReference type="Proteomes" id="UP000269001">
    <property type="component" value="Unassembled WGS sequence"/>
</dbReference>
<dbReference type="Gene3D" id="3.30.565.10">
    <property type="entry name" value="Histidine kinase-like ATPase, C-terminal domain"/>
    <property type="match status" value="1"/>
</dbReference>